<evidence type="ECO:0000313" key="2">
    <source>
        <dbReference type="EMBL" id="KAH3887939.1"/>
    </source>
</evidence>
<dbReference type="EMBL" id="JAIWYP010000001">
    <property type="protein sequence ID" value="KAH3887939.1"/>
    <property type="molecule type" value="Genomic_DNA"/>
</dbReference>
<evidence type="ECO:0000256" key="1">
    <source>
        <dbReference type="SAM" id="MobiDB-lite"/>
    </source>
</evidence>
<gene>
    <name evidence="2" type="ORF">DPMN_011961</name>
</gene>
<proteinExistence type="predicted"/>
<comment type="caution">
    <text evidence="2">The sequence shown here is derived from an EMBL/GenBank/DDBJ whole genome shotgun (WGS) entry which is preliminary data.</text>
</comment>
<feature type="region of interest" description="Disordered" evidence="1">
    <location>
        <begin position="64"/>
        <end position="84"/>
    </location>
</feature>
<dbReference type="AlphaFoldDB" id="A0A9D4S0I1"/>
<sequence>MVLAPKVLPGSISQVLCRALTSPRLTGQQATDCHFKNHVELGAEIQSRSERKSTLNACRHLLPAGETHSKTEALQDRRDKRSNEVELWSQSIYELREEERLHPLLG</sequence>
<reference evidence="2" key="2">
    <citation type="submission" date="2020-11" db="EMBL/GenBank/DDBJ databases">
        <authorList>
            <person name="McCartney M.A."/>
            <person name="Auch B."/>
            <person name="Kono T."/>
            <person name="Mallez S."/>
            <person name="Becker A."/>
            <person name="Gohl D.M."/>
            <person name="Silverstein K.A.T."/>
            <person name="Koren S."/>
            <person name="Bechman K.B."/>
            <person name="Herman A."/>
            <person name="Abrahante J.E."/>
            <person name="Garbe J."/>
        </authorList>
    </citation>
    <scope>NUCLEOTIDE SEQUENCE</scope>
    <source>
        <strain evidence="2">Duluth1</strain>
        <tissue evidence="2">Whole animal</tissue>
    </source>
</reference>
<organism evidence="2 3">
    <name type="scientific">Dreissena polymorpha</name>
    <name type="common">Zebra mussel</name>
    <name type="synonym">Mytilus polymorpha</name>
    <dbReference type="NCBI Taxonomy" id="45954"/>
    <lineage>
        <taxon>Eukaryota</taxon>
        <taxon>Metazoa</taxon>
        <taxon>Spiralia</taxon>
        <taxon>Lophotrochozoa</taxon>
        <taxon>Mollusca</taxon>
        <taxon>Bivalvia</taxon>
        <taxon>Autobranchia</taxon>
        <taxon>Heteroconchia</taxon>
        <taxon>Euheterodonta</taxon>
        <taxon>Imparidentia</taxon>
        <taxon>Neoheterodontei</taxon>
        <taxon>Myida</taxon>
        <taxon>Dreissenoidea</taxon>
        <taxon>Dreissenidae</taxon>
        <taxon>Dreissena</taxon>
    </lineage>
</organism>
<protein>
    <submittedName>
        <fullName evidence="2">Uncharacterized protein</fullName>
    </submittedName>
</protein>
<reference evidence="2" key="1">
    <citation type="journal article" date="2019" name="bioRxiv">
        <title>The Genome of the Zebra Mussel, Dreissena polymorpha: A Resource for Invasive Species Research.</title>
        <authorList>
            <person name="McCartney M.A."/>
            <person name="Auch B."/>
            <person name="Kono T."/>
            <person name="Mallez S."/>
            <person name="Zhang Y."/>
            <person name="Obille A."/>
            <person name="Becker A."/>
            <person name="Abrahante J.E."/>
            <person name="Garbe J."/>
            <person name="Badalamenti J.P."/>
            <person name="Herman A."/>
            <person name="Mangelson H."/>
            <person name="Liachko I."/>
            <person name="Sullivan S."/>
            <person name="Sone E.D."/>
            <person name="Koren S."/>
            <person name="Silverstein K.A.T."/>
            <person name="Beckman K.B."/>
            <person name="Gohl D.M."/>
        </authorList>
    </citation>
    <scope>NUCLEOTIDE SEQUENCE</scope>
    <source>
        <strain evidence="2">Duluth1</strain>
        <tissue evidence="2">Whole animal</tissue>
    </source>
</reference>
<feature type="compositionally biased region" description="Basic and acidic residues" evidence="1">
    <location>
        <begin position="67"/>
        <end position="84"/>
    </location>
</feature>
<accession>A0A9D4S0I1</accession>
<keyword evidence="3" id="KW-1185">Reference proteome</keyword>
<dbReference type="Proteomes" id="UP000828390">
    <property type="component" value="Unassembled WGS sequence"/>
</dbReference>
<evidence type="ECO:0000313" key="3">
    <source>
        <dbReference type="Proteomes" id="UP000828390"/>
    </source>
</evidence>
<name>A0A9D4S0I1_DREPO</name>